<dbReference type="EMBL" id="MN740854">
    <property type="protein sequence ID" value="QHU15241.1"/>
    <property type="molecule type" value="Genomic_DNA"/>
</dbReference>
<accession>A0A6C0KDI7</accession>
<sequence>MFVPAASQIFAITVIVIGVTMAMAVKLFLSFDDNRSGILAVDVTFQDQRHRFQYSALSDALVDDGVFRYPGSVSTVELFQGDPSNKSQPLALPPAMQPSYFLRDQRVSFETYMEALSSGNSGARVVAQGKLDADATMEQPGDALPVVFRSVPEVADFARGLTFGDLS</sequence>
<feature type="transmembrane region" description="Helical" evidence="1">
    <location>
        <begin position="6"/>
        <end position="29"/>
    </location>
</feature>
<protein>
    <submittedName>
        <fullName evidence="2">Uncharacterized protein</fullName>
    </submittedName>
</protein>
<organism evidence="2">
    <name type="scientific">viral metagenome</name>
    <dbReference type="NCBI Taxonomy" id="1070528"/>
    <lineage>
        <taxon>unclassified sequences</taxon>
        <taxon>metagenomes</taxon>
        <taxon>organismal metagenomes</taxon>
    </lineage>
</organism>
<dbReference type="AlphaFoldDB" id="A0A6C0KDI7"/>
<name>A0A6C0KDI7_9ZZZZ</name>
<evidence type="ECO:0000313" key="2">
    <source>
        <dbReference type="EMBL" id="QHU15241.1"/>
    </source>
</evidence>
<proteinExistence type="predicted"/>
<reference evidence="2" key="1">
    <citation type="journal article" date="2020" name="Nature">
        <title>Giant virus diversity and host interactions through global metagenomics.</title>
        <authorList>
            <person name="Schulz F."/>
            <person name="Roux S."/>
            <person name="Paez-Espino D."/>
            <person name="Jungbluth S."/>
            <person name="Walsh D.A."/>
            <person name="Denef V.J."/>
            <person name="McMahon K.D."/>
            <person name="Konstantinidis K.T."/>
            <person name="Eloe-Fadrosh E.A."/>
            <person name="Kyrpides N.C."/>
            <person name="Woyke T."/>
        </authorList>
    </citation>
    <scope>NUCLEOTIDE SEQUENCE</scope>
    <source>
        <strain evidence="2">GVMAG-S-1103017-68</strain>
    </source>
</reference>
<keyword evidence="1" id="KW-0472">Membrane</keyword>
<keyword evidence="1" id="KW-1133">Transmembrane helix</keyword>
<keyword evidence="1" id="KW-0812">Transmembrane</keyword>
<evidence type="ECO:0000256" key="1">
    <source>
        <dbReference type="SAM" id="Phobius"/>
    </source>
</evidence>